<dbReference type="AlphaFoldDB" id="A0A0P9CYQ7"/>
<feature type="non-terminal residue" evidence="1">
    <location>
        <position position="1"/>
    </location>
</feature>
<evidence type="ECO:0008006" key="3">
    <source>
        <dbReference type="Google" id="ProtNLM"/>
    </source>
</evidence>
<evidence type="ECO:0000313" key="2">
    <source>
        <dbReference type="Proteomes" id="UP000050509"/>
    </source>
</evidence>
<dbReference type="Proteomes" id="UP000050509">
    <property type="component" value="Unassembled WGS sequence"/>
</dbReference>
<organism evidence="1 2">
    <name type="scientific">Kouleothrix aurantiaca</name>
    <dbReference type="NCBI Taxonomy" id="186479"/>
    <lineage>
        <taxon>Bacteria</taxon>
        <taxon>Bacillati</taxon>
        <taxon>Chloroflexota</taxon>
        <taxon>Chloroflexia</taxon>
        <taxon>Chloroflexales</taxon>
        <taxon>Roseiflexineae</taxon>
        <taxon>Roseiflexaceae</taxon>
        <taxon>Kouleothrix</taxon>
    </lineage>
</organism>
<protein>
    <recommendedName>
        <fullName evidence="3">DUF1732 domain-containing protein</fullName>
    </recommendedName>
</protein>
<accession>A0A0P9CYQ7</accession>
<gene>
    <name evidence="1" type="ORF">SE17_39295</name>
</gene>
<sequence>SSPPQTDAEHVRNLLQTHRQRLQHLAQRAALEGFHTPPGVSIEIDQLKAGIERLEAQLLRLE</sequence>
<keyword evidence="2" id="KW-1185">Reference proteome</keyword>
<comment type="caution">
    <text evidence="1">The sequence shown here is derived from an EMBL/GenBank/DDBJ whole genome shotgun (WGS) entry which is preliminary data.</text>
</comment>
<proteinExistence type="predicted"/>
<reference evidence="1 2" key="1">
    <citation type="submission" date="2015-09" db="EMBL/GenBank/DDBJ databases">
        <title>Draft genome sequence of Kouleothrix aurantiaca JCM 19913.</title>
        <authorList>
            <person name="Hemp J."/>
        </authorList>
    </citation>
    <scope>NUCLEOTIDE SEQUENCE [LARGE SCALE GENOMIC DNA]</scope>
    <source>
        <strain evidence="1 2">COM-B</strain>
    </source>
</reference>
<evidence type="ECO:0000313" key="1">
    <source>
        <dbReference type="EMBL" id="KPV48210.1"/>
    </source>
</evidence>
<dbReference type="EMBL" id="LJCR01002842">
    <property type="protein sequence ID" value="KPV48210.1"/>
    <property type="molecule type" value="Genomic_DNA"/>
</dbReference>
<name>A0A0P9CYQ7_9CHLR</name>